<comment type="caution">
    <text evidence="2">The sequence shown here is derived from an EMBL/GenBank/DDBJ whole genome shotgun (WGS) entry which is preliminary data.</text>
</comment>
<dbReference type="eggNOG" id="ENOG502Z80D">
    <property type="taxonomic scope" value="Bacteria"/>
</dbReference>
<accession>C9L3W5</accession>
<dbReference type="Proteomes" id="UP000003755">
    <property type="component" value="Unassembled WGS sequence"/>
</dbReference>
<dbReference type="AlphaFoldDB" id="C9L3W5"/>
<dbReference type="Pfam" id="PF09706">
    <property type="entry name" value="Cas_CXXC_CXXC"/>
    <property type="match status" value="1"/>
</dbReference>
<proteinExistence type="predicted"/>
<dbReference type="STRING" id="537007.BLAHAN_04052"/>
<dbReference type="EMBL" id="ABYU02000004">
    <property type="protein sequence ID" value="EEX23204.1"/>
    <property type="molecule type" value="Genomic_DNA"/>
</dbReference>
<reference evidence="2" key="1">
    <citation type="submission" date="2009-09" db="EMBL/GenBank/DDBJ databases">
        <authorList>
            <person name="Weinstock G."/>
            <person name="Sodergren E."/>
            <person name="Clifton S."/>
            <person name="Fulton L."/>
            <person name="Fulton B."/>
            <person name="Courtney L."/>
            <person name="Fronick C."/>
            <person name="Harrison M."/>
            <person name="Strong C."/>
            <person name="Farmer C."/>
            <person name="Delahaunty K."/>
            <person name="Markovic C."/>
            <person name="Hall O."/>
            <person name="Minx P."/>
            <person name="Tomlinson C."/>
            <person name="Mitreva M."/>
            <person name="Nelson J."/>
            <person name="Hou S."/>
            <person name="Wollam A."/>
            <person name="Pepin K.H."/>
            <person name="Johnson M."/>
            <person name="Bhonagiri V."/>
            <person name="Nash W.E."/>
            <person name="Warren W."/>
            <person name="Chinwalla A."/>
            <person name="Mardis E.R."/>
            <person name="Wilson R.K."/>
        </authorList>
    </citation>
    <scope>NUCLEOTIDE SEQUENCE [LARGE SCALE GENOMIC DNA]</scope>
    <source>
        <strain evidence="2">DSM 20583</strain>
    </source>
</reference>
<dbReference type="InterPro" id="IPR019121">
    <property type="entry name" value="CRISPR-assoc_CXXC-CXXC_dom"/>
</dbReference>
<dbReference type="KEGG" id="bhan:CGC63_13455"/>
<dbReference type="HOGENOM" id="CLU_035397_0_0_9"/>
<protein>
    <submittedName>
        <fullName evidence="2">CRISPR-associated cxxc_cxxc protein Cst1</fullName>
    </submittedName>
</protein>
<feature type="domain" description="CRISPR-associated protein CXXC-CXXC" evidence="1">
    <location>
        <begin position="221"/>
        <end position="282"/>
    </location>
</feature>
<sequence>MLERFVITTGDFLKNAGIVGMWYMLEISAARDNIDYGISENEQELWIAKDFAIEADWTDMYFKAFVAGLGPFTVYERVLEKIYSCLQKIETEEWKPGKEIKEDLKFINDKLLSNSYQAGFENIKDQIEDVEIYLNLKKNKLSDKLEQQELKMRLQKLQRFLVQPLCKETFTMKSIIYTYINRFWDGKCFLLRANAKKDMRGLFEKEFSEPLRKYWGNDHKKAKDLCIDCGMPMDSKEKVSIAFMKEMADDLSRKKSAFWNCKVDAYLCPVCAYLYALSPLGFQLYANKFVFLNMNESIHSLISANQKSGKSKFLSEKKEEEKYSVWFSRNLNIVLSEKKREISNIQVILRGIQAEDKYICNNIGKEVLSILEKEKVSDALNYLGKHPFIKLNGDFFNVHEVVVMNVLNYQNQYTLLNRLMKEAIENEGILFAAYWVYVVQVWARLVRCGKDKERNITMGQKTMRNNGYNLRKAIMEAKGVTKDDCLRGTIYQLLNALSVKDTGKFIDIVIRLYSSTKLLMPDGFVDMLYGKEVFQELGYAFVLGLKGSCWNNKLEDKKEEK</sequence>
<evidence type="ECO:0000313" key="2">
    <source>
        <dbReference type="EMBL" id="EEX23204.1"/>
    </source>
</evidence>
<organism evidence="2 3">
    <name type="scientific">Blautia hansenii DSM 20583</name>
    <dbReference type="NCBI Taxonomy" id="537007"/>
    <lineage>
        <taxon>Bacteria</taxon>
        <taxon>Bacillati</taxon>
        <taxon>Bacillota</taxon>
        <taxon>Clostridia</taxon>
        <taxon>Lachnospirales</taxon>
        <taxon>Lachnospiraceae</taxon>
        <taxon>Blautia</taxon>
    </lineage>
</organism>
<name>C9L3W5_BLAHA</name>
<evidence type="ECO:0000313" key="3">
    <source>
        <dbReference type="Proteomes" id="UP000003755"/>
    </source>
</evidence>
<dbReference type="RefSeq" id="WP_003019330.1">
    <property type="nucleotide sequence ID" value="NZ_CP022413.2"/>
</dbReference>
<evidence type="ECO:0000259" key="1">
    <source>
        <dbReference type="Pfam" id="PF09706"/>
    </source>
</evidence>
<keyword evidence="3" id="KW-1185">Reference proteome</keyword>
<gene>
    <name evidence="2" type="primary">cst1</name>
    <name evidence="2" type="ORF">BLAHAN_04052</name>
</gene>